<organism evidence="2">
    <name type="scientific">bioreactor metagenome</name>
    <dbReference type="NCBI Taxonomy" id="1076179"/>
    <lineage>
        <taxon>unclassified sequences</taxon>
        <taxon>metagenomes</taxon>
        <taxon>ecological metagenomes</taxon>
    </lineage>
</organism>
<dbReference type="PANTHER" id="PTHR30501">
    <property type="entry name" value="UPF0597 PROTEIN YHAM"/>
    <property type="match status" value="1"/>
</dbReference>
<name>A0A644UMJ7_9ZZZZ</name>
<dbReference type="PIRSF" id="PIRSF006054">
    <property type="entry name" value="UCP006054"/>
    <property type="match status" value="1"/>
</dbReference>
<evidence type="ECO:0000259" key="1">
    <source>
        <dbReference type="Pfam" id="PF03313"/>
    </source>
</evidence>
<dbReference type="HAMAP" id="MF_01845">
    <property type="entry name" value="UPF0597"/>
    <property type="match status" value="1"/>
</dbReference>
<protein>
    <recommendedName>
        <fullName evidence="1">Serine dehydratase-like alpha subunit domain-containing protein</fullName>
    </recommendedName>
</protein>
<accession>A0A644UMJ7</accession>
<dbReference type="Pfam" id="PF03313">
    <property type="entry name" value="SDH_alpha"/>
    <property type="match status" value="1"/>
</dbReference>
<dbReference type="GO" id="GO:0080146">
    <property type="term" value="F:L-cysteine desulfhydrase activity"/>
    <property type="evidence" value="ECO:0007669"/>
    <property type="project" value="TreeGrafter"/>
</dbReference>
<dbReference type="InterPro" id="IPR005130">
    <property type="entry name" value="Ser_deHydtase-like_asu"/>
</dbReference>
<gene>
    <name evidence="2" type="ORF">SDC9_26123</name>
</gene>
<proteinExistence type="inferred from homology"/>
<reference evidence="2" key="1">
    <citation type="submission" date="2019-08" db="EMBL/GenBank/DDBJ databases">
        <authorList>
            <person name="Kucharzyk K."/>
            <person name="Murdoch R.W."/>
            <person name="Higgins S."/>
            <person name="Loffler F."/>
        </authorList>
    </citation>
    <scope>NUCLEOTIDE SEQUENCE</scope>
</reference>
<feature type="domain" description="Serine dehydratase-like alpha subunit" evidence="1">
    <location>
        <begin position="138"/>
        <end position="421"/>
    </location>
</feature>
<evidence type="ECO:0000313" key="2">
    <source>
        <dbReference type="EMBL" id="MPL80227.1"/>
    </source>
</evidence>
<sequence>MNQVIYDNYVAILEKELVVALGCTEPIAIAYAGAKVREVLGQMPEHITVYCSGNIVKNVKAVTVPHSDGGKGIAVAAVLGVLGGNAAKELAVLEDITQADIDQCNSLLKGDFCSCELIENVANLYIVIQAKAGTESAEVVIKDYHSNITKIVKNGKVLLTKEHDYEKSASEDFPNKTLLNVKDILEFADVVKIEDVQKVLDRQIEFNSAIAEEGMRNPYGAEVGRTLMSEFDTTNVKLRAKAFAAAGSDARMSGCPLPVVINSGSGNQGITVSLPVIEYAKELKVSEEKLYRSLVVSNLIAIHQKRFIGSLSAYCGAVSAGCGSGAGIAYMMGMDYRAICDVITNSITNVGGMVCDGAKPSCAAKIAIAVETAIMALHLSKKNHVFHSGEGLVKDDIEQTIESVGRMGRVGMKSTDIEILNIMLGKINVAEN</sequence>
<dbReference type="InterPro" id="IPR021144">
    <property type="entry name" value="UPF0597"/>
</dbReference>
<dbReference type="EMBL" id="VSSQ01000135">
    <property type="protein sequence ID" value="MPL80227.1"/>
    <property type="molecule type" value="Genomic_DNA"/>
</dbReference>
<dbReference type="AlphaFoldDB" id="A0A644UMJ7"/>
<dbReference type="GO" id="GO:0019450">
    <property type="term" value="P:L-cysteine catabolic process to pyruvate"/>
    <property type="evidence" value="ECO:0007669"/>
    <property type="project" value="TreeGrafter"/>
</dbReference>
<comment type="caution">
    <text evidence="2">The sequence shown here is derived from an EMBL/GenBank/DDBJ whole genome shotgun (WGS) entry which is preliminary data.</text>
</comment>
<dbReference type="PANTHER" id="PTHR30501:SF2">
    <property type="entry name" value="UPF0597 PROTEIN YHAM"/>
    <property type="match status" value="1"/>
</dbReference>